<evidence type="ECO:0000313" key="4">
    <source>
        <dbReference type="EMBL" id="CAA7037784.1"/>
    </source>
</evidence>
<gene>
    <name evidence="4" type="ORF">MERR_LOCUS25019</name>
</gene>
<feature type="repeat" description="PPR" evidence="3">
    <location>
        <begin position="221"/>
        <end position="255"/>
    </location>
</feature>
<evidence type="ECO:0000256" key="2">
    <source>
        <dbReference type="ARBA" id="ARBA00022737"/>
    </source>
</evidence>
<dbReference type="InterPro" id="IPR011990">
    <property type="entry name" value="TPR-like_helical_dom_sf"/>
</dbReference>
<dbReference type="PANTHER" id="PTHR47941">
    <property type="entry name" value="PENTATRICOPEPTIDE REPEAT-CONTAINING PROTEIN 3, MITOCHONDRIAL"/>
    <property type="match status" value="1"/>
</dbReference>
<organism evidence="4 5">
    <name type="scientific">Microthlaspi erraticum</name>
    <dbReference type="NCBI Taxonomy" id="1685480"/>
    <lineage>
        <taxon>Eukaryota</taxon>
        <taxon>Viridiplantae</taxon>
        <taxon>Streptophyta</taxon>
        <taxon>Embryophyta</taxon>
        <taxon>Tracheophyta</taxon>
        <taxon>Spermatophyta</taxon>
        <taxon>Magnoliopsida</taxon>
        <taxon>eudicotyledons</taxon>
        <taxon>Gunneridae</taxon>
        <taxon>Pentapetalae</taxon>
        <taxon>rosids</taxon>
        <taxon>malvids</taxon>
        <taxon>Brassicales</taxon>
        <taxon>Brassicaceae</taxon>
        <taxon>Coluteocarpeae</taxon>
        <taxon>Microthlaspi</taxon>
    </lineage>
</organism>
<accession>A0A6D2JFD8</accession>
<feature type="repeat" description="PPR" evidence="3">
    <location>
        <begin position="462"/>
        <end position="496"/>
    </location>
</feature>
<feature type="repeat" description="PPR" evidence="3">
    <location>
        <begin position="600"/>
        <end position="634"/>
    </location>
</feature>
<protein>
    <recommendedName>
        <fullName evidence="6">Pentacotripeptide-repeat region of PRORP domain-containing protein</fullName>
    </recommendedName>
</protein>
<dbReference type="EMBL" id="CACVBM020001182">
    <property type="protein sequence ID" value="CAA7037784.1"/>
    <property type="molecule type" value="Genomic_DNA"/>
</dbReference>
<dbReference type="NCBIfam" id="TIGR00756">
    <property type="entry name" value="PPR"/>
    <property type="match status" value="7"/>
</dbReference>
<comment type="caution">
    <text evidence="4">The sequence shown here is derived from an EMBL/GenBank/DDBJ whole genome shotgun (WGS) entry which is preliminary data.</text>
</comment>
<dbReference type="Proteomes" id="UP000467841">
    <property type="component" value="Unassembled WGS sequence"/>
</dbReference>
<dbReference type="Pfam" id="PF01535">
    <property type="entry name" value="PPR"/>
    <property type="match status" value="2"/>
</dbReference>
<dbReference type="Pfam" id="PF13041">
    <property type="entry name" value="PPR_2"/>
    <property type="match status" value="4"/>
</dbReference>
<keyword evidence="5" id="KW-1185">Reference proteome</keyword>
<evidence type="ECO:0008006" key="6">
    <source>
        <dbReference type="Google" id="ProtNLM"/>
    </source>
</evidence>
<feature type="repeat" description="PPR" evidence="3">
    <location>
        <begin position="294"/>
        <end position="329"/>
    </location>
</feature>
<evidence type="ECO:0000313" key="5">
    <source>
        <dbReference type="Proteomes" id="UP000467841"/>
    </source>
</evidence>
<evidence type="ECO:0000256" key="1">
    <source>
        <dbReference type="ARBA" id="ARBA00007626"/>
    </source>
</evidence>
<dbReference type="Gene3D" id="1.25.40.10">
    <property type="entry name" value="Tetratricopeptide repeat domain"/>
    <property type="match status" value="4"/>
</dbReference>
<dbReference type="OrthoDB" id="185373at2759"/>
<feature type="repeat" description="PPR" evidence="3">
    <location>
        <begin position="565"/>
        <end position="599"/>
    </location>
</feature>
<feature type="repeat" description="PPR" evidence="3">
    <location>
        <begin position="497"/>
        <end position="531"/>
    </location>
</feature>
<proteinExistence type="inferred from homology"/>
<dbReference type="PROSITE" id="PS51375">
    <property type="entry name" value="PPR"/>
    <property type="match status" value="7"/>
</dbReference>
<dbReference type="InterPro" id="IPR002885">
    <property type="entry name" value="PPR_rpt"/>
</dbReference>
<keyword evidence="2" id="KW-0677">Repeat</keyword>
<feature type="repeat" description="PPR" evidence="3">
    <location>
        <begin position="330"/>
        <end position="364"/>
    </location>
</feature>
<name>A0A6D2JFD8_9BRAS</name>
<comment type="similarity">
    <text evidence="1">Belongs to the PPR family. P subfamily.</text>
</comment>
<dbReference type="AlphaFoldDB" id="A0A6D2JFD8"/>
<reference evidence="4" key="1">
    <citation type="submission" date="2020-01" db="EMBL/GenBank/DDBJ databases">
        <authorList>
            <person name="Mishra B."/>
        </authorList>
    </citation>
    <scope>NUCLEOTIDE SEQUENCE [LARGE SCALE GENOMIC DNA]</scope>
</reference>
<sequence>MFAHVFSRRTSFLVRCFHAAKRFSNPDPENILFSALCLNLKQRRWNTLNQFSPSLTNPLISRVLRELRTSPKLALEFYNWVLENQTPAANSSENRFEASCVMIQLLVDSRKFDDALSIMTNLMSVEGGNLSPLQVLSGLIRNHQACCDSTSLDVFDSLVRACTQNGDAEGASKVIEQARAEGFCVSLHALNNFMGCLLNLNEIDWFWKVYREMDSLGYVENVNTFNLVIYSFCKEGKLLEALSVFYRMLKCGVWPNVVSFNMMIDGACKSGDMVFALRLLWKMGVMSGSFVSPNAVTYNSVINGFCKVGRLDLAERIRNVVMVKSGVEWNERTYGALVDGYGRGGSLDEALRLCDEMTSKGLVANTVICNSVVYWMFMEGDVEGAMLVLSDMVDKRMEIDRFTQAIVVRGLFRNGCVEEAVKFREEKLVVEDVVCHNTLMHHLVTCGDQILGSMVVRGLDLDVVSFATLIDGYVKEGKLEKAVEVYDGMVKMKKTPNLVVYNSVVNGLCKRGLVGAAEAVVEAMERKDVVTYNTLLNESLRSGNVEEAVDVLARMVNQEGERLVSVVTYNIVINHLCKFGCYEKAKEVLEVMVERGVVPDFVTYGTLITSFSKNRGEEEVVELHDYMVLHGVTPHEQIFRSVVSPLLDGENEKCLKET</sequence>
<evidence type="ECO:0000256" key="3">
    <source>
        <dbReference type="PROSITE-ProRule" id="PRU00708"/>
    </source>
</evidence>